<dbReference type="AlphaFoldDB" id="A0AAP0ING3"/>
<proteinExistence type="predicted"/>
<evidence type="ECO:0000313" key="3">
    <source>
        <dbReference type="Proteomes" id="UP001419268"/>
    </source>
</evidence>
<protein>
    <submittedName>
        <fullName evidence="2">Uncharacterized protein</fullName>
    </submittedName>
</protein>
<organism evidence="2 3">
    <name type="scientific">Stephania cephalantha</name>
    <dbReference type="NCBI Taxonomy" id="152367"/>
    <lineage>
        <taxon>Eukaryota</taxon>
        <taxon>Viridiplantae</taxon>
        <taxon>Streptophyta</taxon>
        <taxon>Embryophyta</taxon>
        <taxon>Tracheophyta</taxon>
        <taxon>Spermatophyta</taxon>
        <taxon>Magnoliopsida</taxon>
        <taxon>Ranunculales</taxon>
        <taxon>Menispermaceae</taxon>
        <taxon>Menispermoideae</taxon>
        <taxon>Cissampelideae</taxon>
        <taxon>Stephania</taxon>
    </lineage>
</organism>
<evidence type="ECO:0000256" key="1">
    <source>
        <dbReference type="SAM" id="MobiDB-lite"/>
    </source>
</evidence>
<dbReference type="EMBL" id="JBBNAG010000007">
    <property type="protein sequence ID" value="KAK9118490.1"/>
    <property type="molecule type" value="Genomic_DNA"/>
</dbReference>
<comment type="caution">
    <text evidence="2">The sequence shown here is derived from an EMBL/GenBank/DDBJ whole genome shotgun (WGS) entry which is preliminary data.</text>
</comment>
<keyword evidence="3" id="KW-1185">Reference proteome</keyword>
<feature type="compositionally biased region" description="Basic and acidic residues" evidence="1">
    <location>
        <begin position="79"/>
        <end position="94"/>
    </location>
</feature>
<reference evidence="2 3" key="1">
    <citation type="submission" date="2024-01" db="EMBL/GenBank/DDBJ databases">
        <title>Genome assemblies of Stephania.</title>
        <authorList>
            <person name="Yang L."/>
        </authorList>
    </citation>
    <scope>NUCLEOTIDE SEQUENCE [LARGE SCALE GENOMIC DNA]</scope>
    <source>
        <strain evidence="2">JXDWG</strain>
        <tissue evidence="2">Leaf</tissue>
    </source>
</reference>
<feature type="region of interest" description="Disordered" evidence="1">
    <location>
        <begin position="1"/>
        <end position="94"/>
    </location>
</feature>
<feature type="compositionally biased region" description="Basic and acidic residues" evidence="1">
    <location>
        <begin position="39"/>
        <end position="54"/>
    </location>
</feature>
<dbReference type="Proteomes" id="UP001419268">
    <property type="component" value="Unassembled WGS sequence"/>
</dbReference>
<accession>A0AAP0ING3</accession>
<gene>
    <name evidence="2" type="ORF">Scep_016583</name>
</gene>
<feature type="compositionally biased region" description="Basic and acidic residues" evidence="1">
    <location>
        <begin position="9"/>
        <end position="18"/>
    </location>
</feature>
<name>A0AAP0ING3_9MAGN</name>
<evidence type="ECO:0000313" key="2">
    <source>
        <dbReference type="EMBL" id="KAK9118490.1"/>
    </source>
</evidence>
<sequence>MGRGRRRRENREKREVSMRKKKNKMEGGEVWARKKMKVKRGDQGRGRERTELRTELYSFSHGEEVDGSPEPGRTGPGSEPKEDRKGKRKLEDFC</sequence>